<evidence type="ECO:0000313" key="2">
    <source>
        <dbReference type="Proteomes" id="UP000248329"/>
    </source>
</evidence>
<reference evidence="1" key="1">
    <citation type="submission" date="2018-01" db="EMBL/GenBank/DDBJ databases">
        <authorList>
            <person name="Krukenberg V."/>
        </authorList>
    </citation>
    <scope>NUCLEOTIDE SEQUENCE</scope>
    <source>
        <strain evidence="1">E20ANME2</strain>
    </source>
</reference>
<sequence>MNIYTKMLICLSVTIAFIAPSCAAPTPFMICGGGSYNNGTDCDNFAVGITNPDNGKTWTAETSGNYCQIMLTSGIDLNVSEVLRFDATDGVYSSVTNHTITAKEVGDGGLFEFNITLGSRPGDVNDDGHLTTADAAIVLTMAVHGKYSEVADVSGDRAVTSLDALMILQEVGTTS</sequence>
<protein>
    <submittedName>
        <fullName evidence="1">Uncharacterized protein</fullName>
    </submittedName>
</protein>
<dbReference type="EMBL" id="PQXF01000036">
    <property type="protein sequence ID" value="PXF58451.1"/>
    <property type="molecule type" value="Genomic_DNA"/>
</dbReference>
<proteinExistence type="predicted"/>
<dbReference type="Proteomes" id="UP000248329">
    <property type="component" value="Unassembled WGS sequence"/>
</dbReference>
<evidence type="ECO:0000313" key="1">
    <source>
        <dbReference type="EMBL" id="PXF58451.1"/>
    </source>
</evidence>
<organism evidence="1 2">
    <name type="scientific">Candidatus Methanogaster sp</name>
    <dbReference type="NCBI Taxonomy" id="3386292"/>
    <lineage>
        <taxon>Archaea</taxon>
        <taxon>Methanobacteriati</taxon>
        <taxon>Methanobacteriota</taxon>
        <taxon>Stenosarchaea group</taxon>
        <taxon>Methanomicrobia</taxon>
        <taxon>Methanosarcinales</taxon>
        <taxon>ANME-2 cluster</taxon>
        <taxon>Candidatus Methanogasteraceae</taxon>
        <taxon>Candidatus Methanogaster</taxon>
    </lineage>
</organism>
<name>A0AC61KZZ7_9EURY</name>
<comment type="caution">
    <text evidence="1">The sequence shown here is derived from an EMBL/GenBank/DDBJ whole genome shotgun (WGS) entry which is preliminary data.</text>
</comment>
<gene>
    <name evidence="1" type="ORF">C4B59_13305</name>
</gene>
<accession>A0AC61KZZ7</accession>